<dbReference type="Pfam" id="PF04389">
    <property type="entry name" value="Peptidase_M28"/>
    <property type="match status" value="1"/>
</dbReference>
<dbReference type="FunFam" id="3.40.630.10:FF:000164">
    <property type="entry name" value="Os01g0740650 protein"/>
    <property type="match status" value="1"/>
</dbReference>
<evidence type="ECO:0000256" key="8">
    <source>
        <dbReference type="ARBA" id="ARBA00022968"/>
    </source>
</evidence>
<accession>A0AB40CK01</accession>
<keyword evidence="5" id="KW-0479">Metal-binding</keyword>
<dbReference type="InterPro" id="IPR046450">
    <property type="entry name" value="PA_dom_sf"/>
</dbReference>
<name>A0AB40CK01_DIOCR</name>
<evidence type="ECO:0000256" key="6">
    <source>
        <dbReference type="ARBA" id="ARBA00022801"/>
    </source>
</evidence>
<sequence>MASFLTSKSFKPHVFPSVFLLVSFLLLLFYTLQRISSPSHTAPLRSRNAPATAAAAAEAEAEAEAQRLFLSLSAGANSTIAGHLRELTRNPHLAGTPSASTVAAYVLSQFRLAGLKTLTRDYSPLLSYPAAASLSLFSARGDLIKAFPLSEPADPESRTVPPYHAYSPSGSTLAPAVYVGYGREEEYGELDRMGVSVKGCVAVVRSGRGYRGAAVERAARKGATAVLMFGAGDGGGVERGMVMLRGVGDPLTPGWAAESGDGEVERLGFEDEELRRRFPTIPSMPVAVETAAEILRTLGGPPVPHEWKEGLGLELGGVGPGPTLVNFTYQEDRRLATIQNVFGVIMGHEEPDRLVILGNHRDAWTYGAVDPNSGTAAMLDVARRFGILMRSGWRPRRTIVLCSWDAEEFGMIGSTEWVEQNLGNLGFKAVAYLNVDCAVQGPGFFAGATPQIDDLLSEVTKQIKDPDLEHKSLYETWVAENGGISIERLARADSDFSAFLHHAGVSSVDMYFGKESPVYHTSLDSFIWMEKHGDPLFHRHVTLAEVWGLLGLRLADDAVLPFNYLSYAAQVQDHTSALGALLDDGISLQAINRSLLQLTAAAKEVQCAAEKLRKGKTEEDGLGELHRRAFNDRLVLAERGFLEEQGLKSRRWFKHVLYSPPEDYESKFSFFPGIADALSRRKKNSGIDVTKEVQHEVWRAARAIQRVASVLRGDIPWSS</sequence>
<dbReference type="InterPro" id="IPR007365">
    <property type="entry name" value="TFR-like_dimer_dom"/>
</dbReference>
<keyword evidence="19" id="KW-0121">Carboxypeptidase</keyword>
<dbReference type="EC" id="3.4.17.21" evidence="15"/>
<dbReference type="Gene3D" id="3.40.630.10">
    <property type="entry name" value="Zn peptidases"/>
    <property type="match status" value="1"/>
</dbReference>
<evidence type="ECO:0000259" key="17">
    <source>
        <dbReference type="Pfam" id="PF04389"/>
    </source>
</evidence>
<gene>
    <name evidence="19" type="primary">LOC120277475</name>
</gene>
<feature type="domain" description="Transferrin receptor-like dimerisation" evidence="16">
    <location>
        <begin position="586"/>
        <end position="711"/>
    </location>
</feature>
<evidence type="ECO:0000256" key="13">
    <source>
        <dbReference type="ARBA" id="ARBA00052003"/>
    </source>
</evidence>
<feature type="domain" description="Peptidase M28" evidence="17">
    <location>
        <begin position="340"/>
        <end position="526"/>
    </location>
</feature>
<evidence type="ECO:0000256" key="7">
    <source>
        <dbReference type="ARBA" id="ARBA00022833"/>
    </source>
</evidence>
<keyword evidence="18" id="KW-1185">Reference proteome</keyword>
<evidence type="ECO:0000256" key="10">
    <source>
        <dbReference type="ARBA" id="ARBA00023049"/>
    </source>
</evidence>
<dbReference type="PANTHER" id="PTHR10404">
    <property type="entry name" value="N-ACETYLATED-ALPHA-LINKED ACIDIC DIPEPTIDASE"/>
    <property type="match status" value="1"/>
</dbReference>
<dbReference type="Gene3D" id="1.20.930.40">
    <property type="entry name" value="Transferrin receptor-like, dimerisation domain"/>
    <property type="match status" value="1"/>
</dbReference>
<dbReference type="Gene3D" id="3.50.30.30">
    <property type="match status" value="1"/>
</dbReference>
<dbReference type="GO" id="GO:0010073">
    <property type="term" value="P:meristem maintenance"/>
    <property type="evidence" value="ECO:0007669"/>
    <property type="project" value="UniProtKB-ARBA"/>
</dbReference>
<dbReference type="SUPFAM" id="SSF52025">
    <property type="entry name" value="PA domain"/>
    <property type="match status" value="1"/>
</dbReference>
<dbReference type="GO" id="GO:0050793">
    <property type="term" value="P:regulation of developmental process"/>
    <property type="evidence" value="ECO:0007669"/>
    <property type="project" value="UniProtKB-ARBA"/>
</dbReference>
<comment type="cofactor">
    <cofactor evidence="1">
        <name>Zn(2+)</name>
        <dbReference type="ChEBI" id="CHEBI:29105"/>
    </cofactor>
</comment>
<dbReference type="FunFam" id="1.20.930.40:FF:000001">
    <property type="entry name" value="N-acetylated-alpha-linked acidic dipeptidase 2"/>
    <property type="match status" value="1"/>
</dbReference>
<dbReference type="Pfam" id="PF04253">
    <property type="entry name" value="TFR_dimer"/>
    <property type="match status" value="1"/>
</dbReference>
<dbReference type="GO" id="GO:0006508">
    <property type="term" value="P:proteolysis"/>
    <property type="evidence" value="ECO:0007669"/>
    <property type="project" value="UniProtKB-KW"/>
</dbReference>
<protein>
    <recommendedName>
        <fullName evidence="15">glutamate carboxypeptidase II</fullName>
        <ecNumber evidence="15">3.4.17.21</ecNumber>
    </recommendedName>
</protein>
<evidence type="ECO:0000256" key="5">
    <source>
        <dbReference type="ARBA" id="ARBA00022723"/>
    </source>
</evidence>
<keyword evidence="10" id="KW-0482">Metalloprotease</keyword>
<dbReference type="CDD" id="cd08022">
    <property type="entry name" value="M28_PSMA_like"/>
    <property type="match status" value="1"/>
</dbReference>
<evidence type="ECO:0000256" key="3">
    <source>
        <dbReference type="ARBA" id="ARBA00022670"/>
    </source>
</evidence>
<evidence type="ECO:0000313" key="19">
    <source>
        <dbReference type="RefSeq" id="XP_039140269.1"/>
    </source>
</evidence>
<evidence type="ECO:0000256" key="4">
    <source>
        <dbReference type="ARBA" id="ARBA00022692"/>
    </source>
</evidence>
<evidence type="ECO:0000259" key="16">
    <source>
        <dbReference type="Pfam" id="PF04253"/>
    </source>
</evidence>
<keyword evidence="3" id="KW-0645">Protease</keyword>
<dbReference type="InterPro" id="IPR036757">
    <property type="entry name" value="TFR-like_dimer_dom_sf"/>
</dbReference>
<keyword evidence="4" id="KW-0812">Transmembrane</keyword>
<comment type="catalytic activity">
    <reaction evidence="13">
        <text>Release of an unsubstituted, C-terminal glutamyl residue, typically from Ac-Asp-Glu or folylpoly-gamma-glutamates.</text>
        <dbReference type="EC" id="3.4.17.21"/>
    </reaction>
</comment>
<dbReference type="SUPFAM" id="SSF53187">
    <property type="entry name" value="Zn-dependent exopeptidases"/>
    <property type="match status" value="1"/>
</dbReference>
<dbReference type="SUPFAM" id="SSF47672">
    <property type="entry name" value="Transferrin receptor-like dimerisation domain"/>
    <property type="match status" value="1"/>
</dbReference>
<dbReference type="RefSeq" id="XP_039140269.1">
    <property type="nucleotide sequence ID" value="XM_039284335.1"/>
</dbReference>
<dbReference type="GO" id="GO:0046872">
    <property type="term" value="F:metal ion binding"/>
    <property type="evidence" value="ECO:0007669"/>
    <property type="project" value="UniProtKB-KW"/>
</dbReference>
<keyword evidence="8" id="KW-0735">Signal-anchor</keyword>
<dbReference type="GeneID" id="120277475"/>
<evidence type="ECO:0000256" key="12">
    <source>
        <dbReference type="ARBA" id="ARBA00023180"/>
    </source>
</evidence>
<dbReference type="InterPro" id="IPR007484">
    <property type="entry name" value="Peptidase_M28"/>
</dbReference>
<comment type="similarity">
    <text evidence="2">Belongs to the peptidase M28 family. M28B subfamily.</text>
</comment>
<evidence type="ECO:0000313" key="18">
    <source>
        <dbReference type="Proteomes" id="UP001515500"/>
    </source>
</evidence>
<keyword evidence="6" id="KW-0378">Hydrolase</keyword>
<keyword evidence="11" id="KW-0472">Membrane</keyword>
<evidence type="ECO:0000256" key="2">
    <source>
        <dbReference type="ARBA" id="ARBA00005634"/>
    </source>
</evidence>
<dbReference type="InterPro" id="IPR039373">
    <property type="entry name" value="Peptidase_M28B"/>
</dbReference>
<reference evidence="19" key="1">
    <citation type="submission" date="2025-08" db="UniProtKB">
        <authorList>
            <consortium name="RefSeq"/>
        </authorList>
    </citation>
    <scope>IDENTIFICATION</scope>
</reference>
<comment type="subcellular location">
    <subcellularLocation>
        <location evidence="14">Endomembrane system</location>
        <topology evidence="14">Single-pass type II membrane protein</topology>
    </subcellularLocation>
</comment>
<keyword evidence="9" id="KW-1133">Transmembrane helix</keyword>
<keyword evidence="7" id="KW-0862">Zinc</keyword>
<dbReference type="AlphaFoldDB" id="A0AB40CK01"/>
<dbReference type="GO" id="GO:0004181">
    <property type="term" value="F:metallocarboxypeptidase activity"/>
    <property type="evidence" value="ECO:0007669"/>
    <property type="project" value="UniProtKB-EC"/>
</dbReference>
<evidence type="ECO:0000256" key="14">
    <source>
        <dbReference type="ARBA" id="ARBA00060399"/>
    </source>
</evidence>
<organism evidence="18 19">
    <name type="scientific">Dioscorea cayennensis subsp. rotundata</name>
    <name type="common">White Guinea yam</name>
    <name type="synonym">Dioscorea rotundata</name>
    <dbReference type="NCBI Taxonomy" id="55577"/>
    <lineage>
        <taxon>Eukaryota</taxon>
        <taxon>Viridiplantae</taxon>
        <taxon>Streptophyta</taxon>
        <taxon>Embryophyta</taxon>
        <taxon>Tracheophyta</taxon>
        <taxon>Spermatophyta</taxon>
        <taxon>Magnoliopsida</taxon>
        <taxon>Liliopsida</taxon>
        <taxon>Dioscoreales</taxon>
        <taxon>Dioscoreaceae</taxon>
        <taxon>Dioscorea</taxon>
    </lineage>
</organism>
<evidence type="ECO:0000256" key="1">
    <source>
        <dbReference type="ARBA" id="ARBA00001947"/>
    </source>
</evidence>
<dbReference type="Proteomes" id="UP001515500">
    <property type="component" value="Chromosome 15"/>
</dbReference>
<keyword evidence="12" id="KW-0325">Glycoprotein</keyword>
<evidence type="ECO:0000256" key="15">
    <source>
        <dbReference type="ARBA" id="ARBA00066561"/>
    </source>
</evidence>
<dbReference type="PANTHER" id="PTHR10404:SF75">
    <property type="entry name" value="GLUTAMATE CARBOXYPEPTIDASE AMP1-RELATED"/>
    <property type="match status" value="1"/>
</dbReference>
<proteinExistence type="inferred from homology"/>
<dbReference type="GO" id="GO:0012505">
    <property type="term" value="C:endomembrane system"/>
    <property type="evidence" value="ECO:0007669"/>
    <property type="project" value="UniProtKB-SubCell"/>
</dbReference>
<evidence type="ECO:0000256" key="11">
    <source>
        <dbReference type="ARBA" id="ARBA00023136"/>
    </source>
</evidence>
<evidence type="ECO:0000256" key="9">
    <source>
        <dbReference type="ARBA" id="ARBA00022989"/>
    </source>
</evidence>